<organism evidence="1 2">
    <name type="scientific">Cirrhinus mrigala</name>
    <name type="common">Mrigala</name>
    <dbReference type="NCBI Taxonomy" id="683832"/>
    <lineage>
        <taxon>Eukaryota</taxon>
        <taxon>Metazoa</taxon>
        <taxon>Chordata</taxon>
        <taxon>Craniata</taxon>
        <taxon>Vertebrata</taxon>
        <taxon>Euteleostomi</taxon>
        <taxon>Actinopterygii</taxon>
        <taxon>Neopterygii</taxon>
        <taxon>Teleostei</taxon>
        <taxon>Ostariophysi</taxon>
        <taxon>Cypriniformes</taxon>
        <taxon>Cyprinidae</taxon>
        <taxon>Labeoninae</taxon>
        <taxon>Labeonini</taxon>
        <taxon>Cirrhinus</taxon>
    </lineage>
</organism>
<evidence type="ECO:0000313" key="1">
    <source>
        <dbReference type="EMBL" id="KAL0168502.1"/>
    </source>
</evidence>
<protein>
    <submittedName>
        <fullName evidence="1">Uncharacterized protein</fullName>
    </submittedName>
</protein>
<comment type="caution">
    <text evidence="1">The sequence shown here is derived from an EMBL/GenBank/DDBJ whole genome shotgun (WGS) entry which is preliminary data.</text>
</comment>
<sequence>NTASHAALNDKTDATPERVHMTWTKEKFCAERIRNREPNANMAVRDLFNMKP</sequence>
<dbReference type="AlphaFoldDB" id="A0ABD0P3B5"/>
<dbReference type="Proteomes" id="UP001529510">
    <property type="component" value="Unassembled WGS sequence"/>
</dbReference>
<dbReference type="EMBL" id="JAMKFB020000018">
    <property type="protein sequence ID" value="KAL0168502.1"/>
    <property type="molecule type" value="Genomic_DNA"/>
</dbReference>
<feature type="non-terminal residue" evidence="1">
    <location>
        <position position="1"/>
    </location>
</feature>
<feature type="non-terminal residue" evidence="1">
    <location>
        <position position="52"/>
    </location>
</feature>
<proteinExistence type="predicted"/>
<evidence type="ECO:0000313" key="2">
    <source>
        <dbReference type="Proteomes" id="UP001529510"/>
    </source>
</evidence>
<name>A0ABD0P3B5_CIRMR</name>
<reference evidence="1 2" key="1">
    <citation type="submission" date="2024-05" db="EMBL/GenBank/DDBJ databases">
        <title>Genome sequencing and assembly of Indian major carp, Cirrhinus mrigala (Hamilton, 1822).</title>
        <authorList>
            <person name="Mohindra V."/>
            <person name="Chowdhury L.M."/>
            <person name="Lal K."/>
            <person name="Jena J.K."/>
        </authorList>
    </citation>
    <scope>NUCLEOTIDE SEQUENCE [LARGE SCALE GENOMIC DNA]</scope>
    <source>
        <strain evidence="1">CM1030</strain>
        <tissue evidence="1">Blood</tissue>
    </source>
</reference>
<accession>A0ABD0P3B5</accession>
<keyword evidence="2" id="KW-1185">Reference proteome</keyword>
<gene>
    <name evidence="1" type="ORF">M9458_036724</name>
</gene>